<dbReference type="InterPro" id="IPR011234">
    <property type="entry name" value="Fumarylacetoacetase-like_C"/>
</dbReference>
<dbReference type="PANTHER" id="PTHR11820">
    <property type="entry name" value="ACYLPYRUVASE"/>
    <property type="match status" value="1"/>
</dbReference>
<feature type="domain" description="Fumarylacetoacetase-like C-terminal" evidence="4">
    <location>
        <begin position="114"/>
        <end position="320"/>
    </location>
</feature>
<dbReference type="GO" id="GO:0018773">
    <property type="term" value="F:acetylpyruvate hydrolase activity"/>
    <property type="evidence" value="ECO:0007669"/>
    <property type="project" value="TreeGrafter"/>
</dbReference>
<proteinExistence type="inferred from homology"/>
<evidence type="ECO:0000256" key="2">
    <source>
        <dbReference type="ARBA" id="ARBA00022723"/>
    </source>
</evidence>
<dbReference type="GO" id="GO:0006107">
    <property type="term" value="P:oxaloacetate metabolic process"/>
    <property type="evidence" value="ECO:0007669"/>
    <property type="project" value="UniProtKB-ARBA"/>
</dbReference>
<sequence length="323" mass="34638">MAILNGNGGQSPPAATHPVWKRWVRFRGKDGNIYGGEPVNTEIDGDASPHKSQPNPADLGVYITVGQAIEKKKDVLVRTIAGNSALDYDAPFTGETQIIDQLLSPVSQNEAGTVRCVGLNYKEHAAEMKLALPSRPTVFLKANTCIASASEPILLPSNVDYDEADYEVELAVIIGKQCKNISVAEAADYILGYSVANDVTARKHQDQTSQWSYAKGMDGFCPLGPCIVSAQLVPDARVLNLKTSLNGKIMQDGSADDMIFSIPEIVSYLSQGHTLMPGTVIITGTPCGIGISQNPPQFLQPGDQLRVSISHGLGTQICQIARY</sequence>
<keyword evidence="6" id="KW-1185">Reference proteome</keyword>
<accession>A0A9W4K7J6</accession>
<dbReference type="PANTHER" id="PTHR11820:SF7">
    <property type="entry name" value="ACYLPYRUVASE FAHD1, MITOCHONDRIAL"/>
    <property type="match status" value="1"/>
</dbReference>
<dbReference type="Pfam" id="PF01557">
    <property type="entry name" value="FAA_hydrolase"/>
    <property type="match status" value="1"/>
</dbReference>
<comment type="similarity">
    <text evidence="1">Belongs to the FAH family.</text>
</comment>
<evidence type="ECO:0000256" key="3">
    <source>
        <dbReference type="SAM" id="MobiDB-lite"/>
    </source>
</evidence>
<evidence type="ECO:0000313" key="5">
    <source>
        <dbReference type="EMBL" id="CAG8432216.1"/>
    </source>
</evidence>
<dbReference type="EMBL" id="CAJVPG010000477">
    <property type="protein sequence ID" value="CAG8432216.1"/>
    <property type="molecule type" value="Genomic_DNA"/>
</dbReference>
<organism evidence="5 6">
    <name type="scientific">Penicillium salamii</name>
    <dbReference type="NCBI Taxonomy" id="1612424"/>
    <lineage>
        <taxon>Eukaryota</taxon>
        <taxon>Fungi</taxon>
        <taxon>Dikarya</taxon>
        <taxon>Ascomycota</taxon>
        <taxon>Pezizomycotina</taxon>
        <taxon>Eurotiomycetes</taxon>
        <taxon>Eurotiomycetidae</taxon>
        <taxon>Eurotiales</taxon>
        <taxon>Aspergillaceae</taxon>
        <taxon>Penicillium</taxon>
    </lineage>
</organism>
<dbReference type="OrthoDB" id="411064at2759"/>
<comment type="caution">
    <text evidence="5">The sequence shown here is derived from an EMBL/GenBank/DDBJ whole genome shotgun (WGS) entry which is preliminary data.</text>
</comment>
<dbReference type="GO" id="GO:0050163">
    <property type="term" value="F:oxaloacetate tautomerase activity"/>
    <property type="evidence" value="ECO:0007669"/>
    <property type="project" value="UniProtKB-ARBA"/>
</dbReference>
<dbReference type="AlphaFoldDB" id="A0A9W4K7J6"/>
<dbReference type="Proteomes" id="UP001152649">
    <property type="component" value="Unassembled WGS sequence"/>
</dbReference>
<feature type="region of interest" description="Disordered" evidence="3">
    <location>
        <begin position="35"/>
        <end position="55"/>
    </location>
</feature>
<evidence type="ECO:0000256" key="1">
    <source>
        <dbReference type="ARBA" id="ARBA00010211"/>
    </source>
</evidence>
<evidence type="ECO:0000313" key="6">
    <source>
        <dbReference type="Proteomes" id="UP001152649"/>
    </source>
</evidence>
<dbReference type="Gene3D" id="3.90.850.10">
    <property type="entry name" value="Fumarylacetoacetase-like, C-terminal domain"/>
    <property type="match status" value="1"/>
</dbReference>
<dbReference type="GO" id="GO:0046872">
    <property type="term" value="F:metal ion binding"/>
    <property type="evidence" value="ECO:0007669"/>
    <property type="project" value="UniProtKB-KW"/>
</dbReference>
<protein>
    <recommendedName>
        <fullName evidence="4">Fumarylacetoacetase-like C-terminal domain-containing protein</fullName>
    </recommendedName>
</protein>
<evidence type="ECO:0000259" key="4">
    <source>
        <dbReference type="Pfam" id="PF01557"/>
    </source>
</evidence>
<dbReference type="FunFam" id="3.90.850.10:FF:000002">
    <property type="entry name" value="2-hydroxyhepta-2,4-diene-1,7-dioate isomerase"/>
    <property type="match status" value="1"/>
</dbReference>
<reference evidence="5" key="1">
    <citation type="submission" date="2021-07" db="EMBL/GenBank/DDBJ databases">
        <authorList>
            <person name="Branca A.L. A."/>
        </authorList>
    </citation>
    <scope>NUCLEOTIDE SEQUENCE</scope>
</reference>
<dbReference type="SUPFAM" id="SSF56529">
    <property type="entry name" value="FAH"/>
    <property type="match status" value="1"/>
</dbReference>
<keyword evidence="2" id="KW-0479">Metal-binding</keyword>
<gene>
    <name evidence="5" type="ORF">PSALAMII_LOCUS11924</name>
</gene>
<name>A0A9W4K7J6_9EURO</name>
<dbReference type="InterPro" id="IPR036663">
    <property type="entry name" value="Fumarylacetoacetase_C_sf"/>
</dbReference>